<organism evidence="1 2">
    <name type="scientific">Larimichthys crocea</name>
    <name type="common">Large yellow croaker</name>
    <name type="synonym">Pseudosciaena crocea</name>
    <dbReference type="NCBI Taxonomy" id="215358"/>
    <lineage>
        <taxon>Eukaryota</taxon>
        <taxon>Metazoa</taxon>
        <taxon>Chordata</taxon>
        <taxon>Craniata</taxon>
        <taxon>Vertebrata</taxon>
        <taxon>Euteleostomi</taxon>
        <taxon>Actinopterygii</taxon>
        <taxon>Neopterygii</taxon>
        <taxon>Teleostei</taxon>
        <taxon>Neoteleostei</taxon>
        <taxon>Acanthomorphata</taxon>
        <taxon>Eupercaria</taxon>
        <taxon>Sciaenidae</taxon>
        <taxon>Larimichthys</taxon>
    </lineage>
</organism>
<reference evidence="1" key="1">
    <citation type="submission" date="2018-11" db="EMBL/GenBank/DDBJ databases">
        <title>The sequence and de novo assembly of Larimichthys crocea genome using PacBio and Hi-C technologies.</title>
        <authorList>
            <person name="Xu P."/>
            <person name="Chen B."/>
            <person name="Zhou Z."/>
            <person name="Ke Q."/>
            <person name="Wu Y."/>
            <person name="Bai H."/>
            <person name="Pu F."/>
        </authorList>
    </citation>
    <scope>NUCLEOTIDE SEQUENCE</scope>
    <source>
        <tissue evidence="1">Muscle</tissue>
    </source>
</reference>
<protein>
    <submittedName>
        <fullName evidence="1">Uncharacterized protein</fullName>
    </submittedName>
</protein>
<accession>A0ACD3QRH4</accession>
<name>A0ACD3QRH4_LARCR</name>
<dbReference type="EMBL" id="CM011688">
    <property type="protein sequence ID" value="TMS09459.1"/>
    <property type="molecule type" value="Genomic_DNA"/>
</dbReference>
<gene>
    <name evidence="1" type="ORF">E3U43_002118</name>
</gene>
<keyword evidence="2" id="KW-1185">Reference proteome</keyword>
<evidence type="ECO:0000313" key="2">
    <source>
        <dbReference type="Proteomes" id="UP000793456"/>
    </source>
</evidence>
<evidence type="ECO:0000313" key="1">
    <source>
        <dbReference type="EMBL" id="TMS09459.1"/>
    </source>
</evidence>
<proteinExistence type="predicted"/>
<dbReference type="Proteomes" id="UP000793456">
    <property type="component" value="Chromosome XV"/>
</dbReference>
<sequence>MTTSTMIANFTQDWVDILQRWHLEFFFIPTTVITLATLITNPLLLVCIFLSRALRQETRYLLVANTLVADILFLILNLITMICNTMRAQLPWMVCELVTAVTVTTYCCAILTVTLMVADTYAAVRWPLHYHERLPPARTHRILLGVWVLAAMYPFTLVIMMEVQGRRGADEVTVCLVLISLGFFRFQDPMGISIYFFVAALICATLIFYCYIRLYMVTKTQGIWQSRFSRARVTLLAHGVLLLLYFLPGFVFAIELFLFQRTDITLDVRVWVSTVNMCILMLLPRAFAPYLYGLRSTGYSEVIVVVGGCERVGGFNLPYTECYDPVTGEWKSLAKLPEFTKSEYAVCALRNDILVSGGRINSRDVWMYNSQLNLWIRVASLNKGRWRHKMGVLLGKVYAVGGYDGQSRLSSVECYDCFSNRWTEVAPMKEAVSSPAVASCAGKLFVIGGGPDDDTCSDKVQCYDPETDTWLLRANIPIAKRCITAVSLNNLIYVCGGLTKSIFCYDPAEDYWIHVVHTFNKQESCGMSVCNGKIFILGGRGESGEATDTILCYDPSTGIITGAAMSGVKRKIEGNDPDYEDISLVQNSKRNKAAEHNAREAAVQKIETIIREQFSLEMKNKEHEIDVISQRLNEARRMMDKLRACIVANYYANAGMTRLTEHTSKSDPAVLNHPAIRRFLESPSRSSSPLNQGSDTPSLAHSESESLSQQGEGAERDGEGAWREDGGRQERRPGRNTGKDTFGVPLSIGAEQRVTYHTTGSEASRLYAKKTIVVGNVSKYIPPDKREENDQSTHKWMVYVRGSRREPSIDHFVKKVWFFLHPSYKPNDLVEISEPPFHLTRRGWGEFPVRIQIHFKDPRNKRIDIIHQLKLDRTYTGLQTLGAETVVDVELHRNSLGEDYIPQPFPSKVTHRAASPMLAASLPQSYGRSSSPILHDPSVDKGFVKAEMGRSAGGHSSGLTTGERTPTRPKVSDRITLGSHGNSAFQPITASCKIVPQGGQPPSPAESPGKSFQPITMSCKIVSGSPISTPSHSPLPRTPTTSTPVHSKQSSSSVLNNPYIIVDKPSQVIGMASSSAASTGSPSAKQSAAQGARSPAPKVHTGTFLSSGVKVIIKQEPGEVSTQQQQQMVSTVTSQQQPAATAAHQFVAVKGGHMISMSTQKQAGGATGATSGKMLGIPVSSTLQSAVKQVAISSGQILVAKGNPSVSKVMGGKQVLAQGVAKAIVSGASGISGQQATVKAAGGSSGKSGVMATLQLPANNLANLANLPPGTKLYLTTNSKNPSGKGKLLLIPQGAILRASSASQQSQSSSSAGAGGSQTSSSSSSSSSSLPSNLSYTSYILKQTPQGTFLVGQPAQGSGKQGGSSSAGHCSIISSSCYPAGHSGDSWTEGCHPGSGGGLAPRAHR</sequence>
<comment type="caution">
    <text evidence="1">The sequence shown here is derived from an EMBL/GenBank/DDBJ whole genome shotgun (WGS) entry which is preliminary data.</text>
</comment>